<evidence type="ECO:0000313" key="8">
    <source>
        <dbReference type="Proteomes" id="UP000320582"/>
    </source>
</evidence>
<keyword evidence="4" id="KW-0547">Nucleotide-binding</keyword>
<evidence type="ECO:0000256" key="2">
    <source>
        <dbReference type="ARBA" id="ARBA00012274"/>
    </source>
</evidence>
<dbReference type="EC" id="1.17.4.1" evidence="2"/>
<evidence type="ECO:0000256" key="5">
    <source>
        <dbReference type="ARBA" id="ARBA00047754"/>
    </source>
</evidence>
<keyword evidence="3" id="KW-0237">DNA synthesis</keyword>
<comment type="catalytic activity">
    <reaction evidence="5">
        <text>a 2'-deoxyribonucleoside 5'-diphosphate + [thioredoxin]-disulfide + H2O = a ribonucleoside 5'-diphosphate + [thioredoxin]-dithiol</text>
        <dbReference type="Rhea" id="RHEA:23252"/>
        <dbReference type="Rhea" id="RHEA-COMP:10698"/>
        <dbReference type="Rhea" id="RHEA-COMP:10700"/>
        <dbReference type="ChEBI" id="CHEBI:15377"/>
        <dbReference type="ChEBI" id="CHEBI:29950"/>
        <dbReference type="ChEBI" id="CHEBI:50058"/>
        <dbReference type="ChEBI" id="CHEBI:57930"/>
        <dbReference type="ChEBI" id="CHEBI:73316"/>
        <dbReference type="EC" id="1.17.4.1"/>
    </reaction>
</comment>
<dbReference type="Pfam" id="PF12637">
    <property type="entry name" value="TSCPD"/>
    <property type="match status" value="1"/>
</dbReference>
<dbReference type="RefSeq" id="WP_142085730.1">
    <property type="nucleotide sequence ID" value="NZ_VFPT01000005.1"/>
</dbReference>
<evidence type="ECO:0000259" key="6">
    <source>
        <dbReference type="Pfam" id="PF12637"/>
    </source>
</evidence>
<name>A0A543K3R1_9RHOB</name>
<evidence type="ECO:0000256" key="4">
    <source>
        <dbReference type="ARBA" id="ARBA00022741"/>
    </source>
</evidence>
<dbReference type="OrthoDB" id="8479142at2"/>
<feature type="domain" description="TSCPD" evidence="6">
    <location>
        <begin position="12"/>
        <end position="102"/>
    </location>
</feature>
<dbReference type="AlphaFoldDB" id="A0A543K3R1"/>
<comment type="caution">
    <text evidence="7">The sequence shown here is derived from an EMBL/GenBank/DDBJ whole genome shotgun (WGS) entry which is preliminary data.</text>
</comment>
<dbReference type="Proteomes" id="UP000320582">
    <property type="component" value="Unassembled WGS sequence"/>
</dbReference>
<organism evidence="7 8">
    <name type="scientific">Roseinatronobacter monicus</name>
    <dbReference type="NCBI Taxonomy" id="393481"/>
    <lineage>
        <taxon>Bacteria</taxon>
        <taxon>Pseudomonadati</taxon>
        <taxon>Pseudomonadota</taxon>
        <taxon>Alphaproteobacteria</taxon>
        <taxon>Rhodobacterales</taxon>
        <taxon>Paracoccaceae</taxon>
        <taxon>Roseinatronobacter</taxon>
    </lineage>
</organism>
<accession>A0A543K3R1</accession>
<proteinExistence type="inferred from homology"/>
<gene>
    <name evidence="7" type="ORF">BD293_4384</name>
</gene>
<dbReference type="GO" id="GO:0000166">
    <property type="term" value="F:nucleotide binding"/>
    <property type="evidence" value="ECO:0007669"/>
    <property type="project" value="UniProtKB-KW"/>
</dbReference>
<dbReference type="GO" id="GO:0071897">
    <property type="term" value="P:DNA biosynthetic process"/>
    <property type="evidence" value="ECO:0007669"/>
    <property type="project" value="UniProtKB-KW"/>
</dbReference>
<evidence type="ECO:0000256" key="3">
    <source>
        <dbReference type="ARBA" id="ARBA00022634"/>
    </source>
</evidence>
<dbReference type="GO" id="GO:0004748">
    <property type="term" value="F:ribonucleoside-diphosphate reductase activity, thioredoxin disulfide as acceptor"/>
    <property type="evidence" value="ECO:0007669"/>
    <property type="project" value="UniProtKB-EC"/>
</dbReference>
<keyword evidence="8" id="KW-1185">Reference proteome</keyword>
<comment type="similarity">
    <text evidence="1">Belongs to the ribonucleoside diphosphate reductase class-2 family.</text>
</comment>
<dbReference type="EMBL" id="VFPT01000005">
    <property type="protein sequence ID" value="TQM89709.1"/>
    <property type="molecule type" value="Genomic_DNA"/>
</dbReference>
<sequence>MDDYRDQPEPRYDIPTRRLTETRKITTADGHTVYLSLGYDPRDSNRPREIFYSAGFKSGSQLEFMVQDACVLISLLLQHGHMPADIAKSLSRVEQPDTSFAHGSIVGLITEELLSK</sequence>
<evidence type="ECO:0000256" key="1">
    <source>
        <dbReference type="ARBA" id="ARBA00007405"/>
    </source>
</evidence>
<dbReference type="InterPro" id="IPR024434">
    <property type="entry name" value="TSCPD_dom"/>
</dbReference>
<reference evidence="7 8" key="1">
    <citation type="submission" date="2019-06" db="EMBL/GenBank/DDBJ databases">
        <title>Genomic Encyclopedia of Archaeal and Bacterial Type Strains, Phase II (KMG-II): from individual species to whole genera.</title>
        <authorList>
            <person name="Goeker M."/>
        </authorList>
    </citation>
    <scope>NUCLEOTIDE SEQUENCE [LARGE SCALE GENOMIC DNA]</scope>
    <source>
        <strain evidence="7 8">DSM 18423</strain>
    </source>
</reference>
<protein>
    <recommendedName>
        <fullName evidence="2">ribonucleoside-diphosphate reductase</fullName>
        <ecNumber evidence="2">1.17.4.1</ecNumber>
    </recommendedName>
</protein>
<evidence type="ECO:0000313" key="7">
    <source>
        <dbReference type="EMBL" id="TQM89709.1"/>
    </source>
</evidence>